<evidence type="ECO:0000256" key="5">
    <source>
        <dbReference type="RuleBase" id="RU004278"/>
    </source>
</evidence>
<dbReference type="GO" id="GO:0005886">
    <property type="term" value="C:plasma membrane"/>
    <property type="evidence" value="ECO:0007669"/>
    <property type="project" value="UniProtKB-SubCell"/>
</dbReference>
<evidence type="ECO:0000256" key="1">
    <source>
        <dbReference type="ARBA" id="ARBA00022475"/>
    </source>
</evidence>
<keyword evidence="5" id="KW-0739">Sodium transport</keyword>
<accession>A0A432ZLN1</accession>
<evidence type="ECO:0000256" key="2">
    <source>
        <dbReference type="ARBA" id="ARBA00022692"/>
    </source>
</evidence>
<evidence type="ECO:0000313" key="6">
    <source>
        <dbReference type="EMBL" id="RUO78859.1"/>
    </source>
</evidence>
<comment type="similarity">
    <text evidence="5">Belongs to the OadG family.</text>
</comment>
<protein>
    <recommendedName>
        <fullName evidence="5">Oxaloacetate decarboxylase gamma chain</fullName>
        <ecNumber evidence="5">7.2.4.2</ecNumber>
    </recommendedName>
</protein>
<keyword evidence="5" id="KW-0406">Ion transport</keyword>
<keyword evidence="5" id="KW-0915">Sodium</keyword>
<comment type="cofactor">
    <cofactor evidence="5">
        <name>Na(+)</name>
        <dbReference type="ChEBI" id="CHEBI:29101"/>
    </cofactor>
</comment>
<dbReference type="InterPro" id="IPR005899">
    <property type="entry name" value="Na_pump_deCOase"/>
</dbReference>
<organism evidence="6 7">
    <name type="scientific">Idiomarina tyrosinivorans</name>
    <dbReference type="NCBI Taxonomy" id="1445662"/>
    <lineage>
        <taxon>Bacteria</taxon>
        <taxon>Pseudomonadati</taxon>
        <taxon>Pseudomonadota</taxon>
        <taxon>Gammaproteobacteria</taxon>
        <taxon>Alteromonadales</taxon>
        <taxon>Idiomarinaceae</taxon>
        <taxon>Idiomarina</taxon>
    </lineage>
</organism>
<dbReference type="EC" id="7.2.4.2" evidence="5"/>
<dbReference type="GO" id="GO:0015451">
    <property type="term" value="F:decarboxylation-driven active transmembrane transporter activity"/>
    <property type="evidence" value="ECO:0007669"/>
    <property type="project" value="UniProtKB-EC"/>
</dbReference>
<evidence type="ECO:0000313" key="7">
    <source>
        <dbReference type="Proteomes" id="UP000287996"/>
    </source>
</evidence>
<comment type="subcellular location">
    <subcellularLocation>
        <location evidence="5">Cell membrane</location>
        <topology evidence="5">Single-pass membrane protein</topology>
    </subcellularLocation>
</comment>
<feature type="transmembrane region" description="Helical" evidence="5">
    <location>
        <begin position="20"/>
        <end position="42"/>
    </location>
</feature>
<dbReference type="NCBIfam" id="TIGR01195">
    <property type="entry name" value="oadG_fam"/>
    <property type="match status" value="1"/>
</dbReference>
<keyword evidence="1" id="KW-1003">Cell membrane</keyword>
<keyword evidence="4 5" id="KW-0472">Membrane</keyword>
<name>A0A432ZLN1_9GAMM</name>
<gene>
    <name evidence="6" type="ORF">CWI84_09905</name>
</gene>
<proteinExistence type="inferred from homology"/>
<reference evidence="6 7" key="1">
    <citation type="journal article" date="2011" name="Front. Microbiol.">
        <title>Genomic signatures of strain selection and enhancement in Bacillus atrophaeus var. globigii, a historical biowarfare simulant.</title>
        <authorList>
            <person name="Gibbons H.S."/>
            <person name="Broomall S.M."/>
            <person name="McNew L.A."/>
            <person name="Daligault H."/>
            <person name="Chapman C."/>
            <person name="Bruce D."/>
            <person name="Karavis M."/>
            <person name="Krepps M."/>
            <person name="McGregor P.A."/>
            <person name="Hong C."/>
            <person name="Park K.H."/>
            <person name="Akmal A."/>
            <person name="Feldman A."/>
            <person name="Lin J.S."/>
            <person name="Chang W.E."/>
            <person name="Higgs B.W."/>
            <person name="Demirev P."/>
            <person name="Lindquist J."/>
            <person name="Liem A."/>
            <person name="Fochler E."/>
            <person name="Read T.D."/>
            <person name="Tapia R."/>
            <person name="Johnson S."/>
            <person name="Bishop-Lilly K.A."/>
            <person name="Detter C."/>
            <person name="Han C."/>
            <person name="Sozhamannan S."/>
            <person name="Rosenzweig C.N."/>
            <person name="Skowronski E.W."/>
        </authorList>
    </citation>
    <scope>NUCLEOTIDE SEQUENCE [LARGE SCALE GENOMIC DNA]</scope>
    <source>
        <strain evidence="6 7">CC-PW-9</strain>
    </source>
</reference>
<sequence>MVSNSEVVKVSQLLAQAAELMLIGMSSVLLFLLLLIAAMKLLKTLFPYFPDQPQRPTASAIPSRAMIAAVTAAVHQHHHAVTKEQSHD</sequence>
<dbReference type="GO" id="GO:0015081">
    <property type="term" value="F:sodium ion transmembrane transporter activity"/>
    <property type="evidence" value="ECO:0007669"/>
    <property type="project" value="InterPro"/>
</dbReference>
<dbReference type="Proteomes" id="UP000287996">
    <property type="component" value="Unassembled WGS sequence"/>
</dbReference>
<comment type="caution">
    <text evidence="6">The sequence shown here is derived from an EMBL/GenBank/DDBJ whole genome shotgun (WGS) entry which is preliminary data.</text>
</comment>
<evidence type="ECO:0000256" key="3">
    <source>
        <dbReference type="ARBA" id="ARBA00022989"/>
    </source>
</evidence>
<dbReference type="NCBIfam" id="NF040909">
    <property type="entry name" value="OadG_rel_small"/>
    <property type="match status" value="1"/>
</dbReference>
<dbReference type="AlphaFoldDB" id="A0A432ZLN1"/>
<keyword evidence="3 5" id="KW-1133">Transmembrane helix</keyword>
<dbReference type="GO" id="GO:0036376">
    <property type="term" value="P:sodium ion export across plasma membrane"/>
    <property type="evidence" value="ECO:0007669"/>
    <property type="project" value="InterPro"/>
</dbReference>
<keyword evidence="5" id="KW-0813">Transport</keyword>
<dbReference type="EMBL" id="PIQH01000009">
    <property type="protein sequence ID" value="RUO78859.1"/>
    <property type="molecule type" value="Genomic_DNA"/>
</dbReference>
<comment type="function">
    <text evidence="5">Catalyzes the decarboxylation of oxaloacetate coupled to Na(+) translocation.</text>
</comment>
<keyword evidence="7" id="KW-1185">Reference proteome</keyword>
<dbReference type="Pfam" id="PF04277">
    <property type="entry name" value="OAD_gamma"/>
    <property type="match status" value="1"/>
</dbReference>
<comment type="catalytic activity">
    <reaction evidence="5">
        <text>oxaloacetate + 2 Na(+)(in) + H(+) = pyruvate + 2 Na(+)(out) + CO2</text>
        <dbReference type="Rhea" id="RHEA:57724"/>
        <dbReference type="ChEBI" id="CHEBI:15361"/>
        <dbReference type="ChEBI" id="CHEBI:15378"/>
        <dbReference type="ChEBI" id="CHEBI:16452"/>
        <dbReference type="ChEBI" id="CHEBI:16526"/>
        <dbReference type="ChEBI" id="CHEBI:29101"/>
        <dbReference type="EC" id="7.2.4.2"/>
    </reaction>
</comment>
<keyword evidence="2 5" id="KW-0812">Transmembrane</keyword>
<evidence type="ECO:0000256" key="4">
    <source>
        <dbReference type="ARBA" id="ARBA00023136"/>
    </source>
</evidence>